<evidence type="ECO:0000313" key="3">
    <source>
        <dbReference type="Proteomes" id="UP000526307"/>
    </source>
</evidence>
<dbReference type="EMBL" id="JABXYR010000001">
    <property type="protein sequence ID" value="NWO23148.1"/>
    <property type="molecule type" value="Genomic_DNA"/>
</dbReference>
<name>A0A7Y9B0I5_9FIRM</name>
<comment type="caution">
    <text evidence="2">The sequence shown here is derived from an EMBL/GenBank/DDBJ whole genome shotgun (WGS) entry which is preliminary data.</text>
</comment>
<keyword evidence="2" id="KW-0067">ATP-binding</keyword>
<reference evidence="2 3" key="1">
    <citation type="submission" date="2020-06" db="EMBL/GenBank/DDBJ databases">
        <title>Mogibacterium timidum strain W9173 genomic sequence.</title>
        <authorList>
            <person name="Wade W.G."/>
            <person name="Johnston C.D."/>
            <person name="Chen T."/>
            <person name="Dewhirst F.E."/>
        </authorList>
    </citation>
    <scope>NUCLEOTIDE SEQUENCE [LARGE SCALE GENOMIC DNA]</scope>
    <source>
        <strain evidence="2 3">W9173</strain>
    </source>
</reference>
<keyword evidence="3" id="KW-1185">Reference proteome</keyword>
<proteinExistence type="predicted"/>
<dbReference type="Proteomes" id="UP000526307">
    <property type="component" value="Unassembled WGS sequence"/>
</dbReference>
<organism evidence="2 3">
    <name type="scientific">Mogibacterium timidum</name>
    <dbReference type="NCBI Taxonomy" id="35519"/>
    <lineage>
        <taxon>Bacteria</taxon>
        <taxon>Bacillati</taxon>
        <taxon>Bacillota</taxon>
        <taxon>Clostridia</taxon>
        <taxon>Peptostreptococcales</taxon>
        <taxon>Anaerovoracaceae</taxon>
        <taxon>Mogibacterium</taxon>
    </lineage>
</organism>
<gene>
    <name evidence="2" type="ORF">HW270_03510</name>
</gene>
<evidence type="ECO:0000313" key="2">
    <source>
        <dbReference type="EMBL" id="NWO23148.1"/>
    </source>
</evidence>
<feature type="region of interest" description="Disordered" evidence="1">
    <location>
        <begin position="252"/>
        <end position="297"/>
    </location>
</feature>
<accession>A0A7Y9B0I5</accession>
<feature type="compositionally biased region" description="Basic and acidic residues" evidence="1">
    <location>
        <begin position="275"/>
        <end position="294"/>
    </location>
</feature>
<dbReference type="GO" id="GO:0005524">
    <property type="term" value="F:ATP binding"/>
    <property type="evidence" value="ECO:0007669"/>
    <property type="project" value="UniProtKB-KW"/>
</dbReference>
<dbReference type="InterPro" id="IPR027417">
    <property type="entry name" value="P-loop_NTPase"/>
</dbReference>
<keyword evidence="2" id="KW-0547">Nucleotide-binding</keyword>
<sequence>MNITRGKIAKAQRVVIYGVEGIGKSTLASKFPNPLFIDIEGSTGNMDVARLDKPTSFSMLVNEVNFVKANKEVCDTLIIDTADWMEKLIIEQICQAHNKTDITQFGYGDGFVKLETEIGRFLNLLSDLVEMGINVVLTAHAIIRKFEQPDEMGAYDRYELKLGNKTTAKTAALVKEWADIVLFCNYKTHVFATDDKGKKHKAQGGERVMYAEHHPSWDAKNRHGLPFEMPMDYKNIAHIFNKATQSVISENAAPTWTPGGGAVDDSIPQSTEVAGEQKAESEPKPEPQKMDDNNNKVYKMPPSIPKSVQDLMKSDNVSVEQLSEFWSKAGHFPKDMPIQNIPTEYWNMLSAHWNKVIETVNN</sequence>
<dbReference type="AlphaFoldDB" id="A0A7Y9B0I5"/>
<evidence type="ECO:0000256" key="1">
    <source>
        <dbReference type="SAM" id="MobiDB-lite"/>
    </source>
</evidence>
<dbReference type="SUPFAM" id="SSF52540">
    <property type="entry name" value="P-loop containing nucleoside triphosphate hydrolases"/>
    <property type="match status" value="1"/>
</dbReference>
<protein>
    <submittedName>
        <fullName evidence="2">ATP-binding protein</fullName>
    </submittedName>
</protein>
<dbReference type="RefSeq" id="WP_178978335.1">
    <property type="nucleotide sequence ID" value="NZ_JABXYR010000001.1"/>
</dbReference>
<dbReference type="Pfam" id="PF13479">
    <property type="entry name" value="AAA_24"/>
    <property type="match status" value="1"/>
</dbReference>